<evidence type="ECO:0000256" key="1">
    <source>
        <dbReference type="ARBA" id="ARBA00022574"/>
    </source>
</evidence>
<evidence type="ECO:0000256" key="3">
    <source>
        <dbReference type="PROSITE-ProRule" id="PRU00221"/>
    </source>
</evidence>
<dbReference type="EMBL" id="JBHTMC010000024">
    <property type="protein sequence ID" value="MFD1264206.1"/>
    <property type="molecule type" value="Genomic_DNA"/>
</dbReference>
<reference evidence="6" key="1">
    <citation type="journal article" date="2019" name="Int. J. Syst. Evol. Microbiol.">
        <title>The Global Catalogue of Microorganisms (GCM) 10K type strain sequencing project: providing services to taxonomists for standard genome sequencing and annotation.</title>
        <authorList>
            <consortium name="The Broad Institute Genomics Platform"/>
            <consortium name="The Broad Institute Genome Sequencing Center for Infectious Disease"/>
            <person name="Wu L."/>
            <person name="Ma J."/>
        </authorList>
    </citation>
    <scope>NUCLEOTIDE SEQUENCE [LARGE SCALE GENOMIC DNA]</scope>
    <source>
        <strain evidence="6">CCUG 48884</strain>
    </source>
</reference>
<dbReference type="SMART" id="SM00320">
    <property type="entry name" value="WD40"/>
    <property type="match status" value="6"/>
</dbReference>
<dbReference type="PROSITE" id="PS50082">
    <property type="entry name" value="WD_REPEATS_2"/>
    <property type="match status" value="1"/>
</dbReference>
<dbReference type="InterPro" id="IPR050505">
    <property type="entry name" value="WDR55/POC1"/>
</dbReference>
<comment type="caution">
    <text evidence="5">The sequence shown here is derived from an EMBL/GenBank/DDBJ whole genome shotgun (WGS) entry which is preliminary data.</text>
</comment>
<accession>A0ABW3WE24</accession>
<feature type="signal peptide" evidence="4">
    <location>
        <begin position="1"/>
        <end position="20"/>
    </location>
</feature>
<dbReference type="Proteomes" id="UP001597158">
    <property type="component" value="Unassembled WGS sequence"/>
</dbReference>
<evidence type="ECO:0000256" key="4">
    <source>
        <dbReference type="SAM" id="SignalP"/>
    </source>
</evidence>
<keyword evidence="2" id="KW-0677">Repeat</keyword>
<gene>
    <name evidence="5" type="ORF">ACFQ4M_11475</name>
</gene>
<dbReference type="Pfam" id="PF00400">
    <property type="entry name" value="WD40"/>
    <property type="match status" value="2"/>
</dbReference>
<name>A0ABW3WE24_9RHOO</name>
<evidence type="ECO:0000313" key="5">
    <source>
        <dbReference type="EMBL" id="MFD1264206.1"/>
    </source>
</evidence>
<dbReference type="SUPFAM" id="SSF50998">
    <property type="entry name" value="Quinoprotein alcohol dehydrogenase-like"/>
    <property type="match status" value="1"/>
</dbReference>
<keyword evidence="1 3" id="KW-0853">WD repeat</keyword>
<dbReference type="Gene3D" id="2.130.10.10">
    <property type="entry name" value="YVTN repeat-like/Quinoprotein amine dehydrogenase"/>
    <property type="match status" value="2"/>
</dbReference>
<dbReference type="InterPro" id="IPR015943">
    <property type="entry name" value="WD40/YVTN_repeat-like_dom_sf"/>
</dbReference>
<sequence length="323" mass="34234">MKMNILPVRPLLLSLALALAGCSDTPLREWRTTEKGGVFSLSISLDAEHVLVGAVQHGGSLWRTADGARLYDWNHKPDQVSALVATAFSAEGRFAATAERHQLALWDVASGRAIGTWAMEAPVLSIAVSGNGQRLLVGLQDNSALLIDTARDEPLARIRHGNGVQAVAITADGRIGITGADDGMLRAWDLDTGSTLLAHKFASGISTLALSADGSLLFVGRYHGKGMVWNLQRNQAVSAIGHDRTSIVSARFAPDGLTLLAGLPAGRIQEWNVSAGTLVRHWQADAPSAVRSSGLTTTAVAHDLRSRSIIAGFSDGSVRVWSR</sequence>
<organism evidence="5 6">
    <name type="scientific">Thauera mechernichensis</name>
    <dbReference type="NCBI Taxonomy" id="82788"/>
    <lineage>
        <taxon>Bacteria</taxon>
        <taxon>Pseudomonadati</taxon>
        <taxon>Pseudomonadota</taxon>
        <taxon>Betaproteobacteria</taxon>
        <taxon>Rhodocyclales</taxon>
        <taxon>Zoogloeaceae</taxon>
        <taxon>Thauera</taxon>
    </lineage>
</organism>
<proteinExistence type="predicted"/>
<dbReference type="InterPro" id="IPR001680">
    <property type="entry name" value="WD40_rpt"/>
</dbReference>
<feature type="chain" id="PRO_5046990912" evidence="4">
    <location>
        <begin position="21"/>
        <end position="323"/>
    </location>
</feature>
<dbReference type="PROSITE" id="PS50294">
    <property type="entry name" value="WD_REPEATS_REGION"/>
    <property type="match status" value="1"/>
</dbReference>
<evidence type="ECO:0000256" key="2">
    <source>
        <dbReference type="ARBA" id="ARBA00022737"/>
    </source>
</evidence>
<protein>
    <submittedName>
        <fullName evidence="5">WD40 repeat domain-containing protein</fullName>
    </submittedName>
</protein>
<keyword evidence="6" id="KW-1185">Reference proteome</keyword>
<dbReference type="InterPro" id="IPR011047">
    <property type="entry name" value="Quinoprotein_ADH-like_sf"/>
</dbReference>
<feature type="repeat" description="WD" evidence="3">
    <location>
        <begin position="157"/>
        <end position="198"/>
    </location>
</feature>
<evidence type="ECO:0000313" key="6">
    <source>
        <dbReference type="Proteomes" id="UP001597158"/>
    </source>
</evidence>
<dbReference type="RefSeq" id="WP_002939411.1">
    <property type="nucleotide sequence ID" value="NZ_JARQZE010000002.1"/>
</dbReference>
<dbReference type="PANTHER" id="PTHR44019">
    <property type="entry name" value="WD REPEAT-CONTAINING PROTEIN 55"/>
    <property type="match status" value="1"/>
</dbReference>
<keyword evidence="4" id="KW-0732">Signal</keyword>
<dbReference type="PANTHER" id="PTHR44019:SF8">
    <property type="entry name" value="POC1 CENTRIOLAR PROTEIN HOMOLOG"/>
    <property type="match status" value="1"/>
</dbReference>
<dbReference type="PROSITE" id="PS51257">
    <property type="entry name" value="PROKAR_LIPOPROTEIN"/>
    <property type="match status" value="1"/>
</dbReference>